<reference evidence="1 2" key="1">
    <citation type="submission" date="2017-02" db="EMBL/GenBank/DDBJ databases">
        <authorList>
            <person name="Peterson S.W."/>
        </authorList>
    </citation>
    <scope>NUCLEOTIDE SEQUENCE [LARGE SCALE GENOMIC DNA]</scope>
    <source>
        <strain evidence="1 2">M1</strain>
    </source>
</reference>
<dbReference type="RefSeq" id="WP_139380350.1">
    <property type="nucleotide sequence ID" value="NZ_FUZT01000007.1"/>
</dbReference>
<accession>A0A1T5LMD8</accession>
<dbReference type="GO" id="GO:0003676">
    <property type="term" value="F:nucleic acid binding"/>
    <property type="evidence" value="ECO:0007669"/>
    <property type="project" value="InterPro"/>
</dbReference>
<dbReference type="PANTHER" id="PTHR46889:SF4">
    <property type="entry name" value="TRANSPOSASE INSO FOR INSERTION SEQUENCE ELEMENT IS911B-RELATED"/>
    <property type="match status" value="1"/>
</dbReference>
<keyword evidence="2" id="KW-1185">Reference proteome</keyword>
<sequence>MRELGIKAIWVSPYKRTTIDPDFDSRLKNILDRNFNPKAHNTVWVTDITYIHTLTGFVYLTSVMDLYSRKGLGRLYD</sequence>
<dbReference type="InterPro" id="IPR012337">
    <property type="entry name" value="RNaseH-like_sf"/>
</dbReference>
<dbReference type="PANTHER" id="PTHR46889">
    <property type="entry name" value="TRANSPOSASE INSF FOR INSERTION SEQUENCE IS3B-RELATED"/>
    <property type="match status" value="1"/>
</dbReference>
<protein>
    <submittedName>
        <fullName evidence="1">Putative transposase</fullName>
    </submittedName>
</protein>
<dbReference type="Proteomes" id="UP000190285">
    <property type="component" value="Unassembled WGS sequence"/>
</dbReference>
<proteinExistence type="predicted"/>
<dbReference type="OrthoDB" id="568465at2"/>
<name>A0A1T5LMD8_9FIRM</name>
<dbReference type="AlphaFoldDB" id="A0A1T5LMD8"/>
<evidence type="ECO:0000313" key="2">
    <source>
        <dbReference type="Proteomes" id="UP000190285"/>
    </source>
</evidence>
<dbReference type="InterPro" id="IPR036397">
    <property type="entry name" value="RNaseH_sf"/>
</dbReference>
<gene>
    <name evidence="1" type="ORF">SAMN02194393_03091</name>
</gene>
<dbReference type="InterPro" id="IPR050900">
    <property type="entry name" value="Transposase_IS3/IS150/IS904"/>
</dbReference>
<dbReference type="STRING" id="36842.SAMN02194393_03091"/>
<dbReference type="Gene3D" id="3.30.420.10">
    <property type="entry name" value="Ribonuclease H-like superfamily/Ribonuclease H"/>
    <property type="match status" value="1"/>
</dbReference>
<evidence type="ECO:0000313" key="1">
    <source>
        <dbReference type="EMBL" id="SKC77084.1"/>
    </source>
</evidence>
<dbReference type="EMBL" id="FUZT01000007">
    <property type="protein sequence ID" value="SKC77084.1"/>
    <property type="molecule type" value="Genomic_DNA"/>
</dbReference>
<dbReference type="SUPFAM" id="SSF53098">
    <property type="entry name" value="Ribonuclease H-like"/>
    <property type="match status" value="1"/>
</dbReference>
<organism evidence="1 2">
    <name type="scientific">Maledivibacter halophilus</name>
    <dbReference type="NCBI Taxonomy" id="36842"/>
    <lineage>
        <taxon>Bacteria</taxon>
        <taxon>Bacillati</taxon>
        <taxon>Bacillota</taxon>
        <taxon>Clostridia</taxon>
        <taxon>Peptostreptococcales</taxon>
        <taxon>Caminicellaceae</taxon>
        <taxon>Maledivibacter</taxon>
    </lineage>
</organism>